<name>A0A0C9YKW0_9AGAM</name>
<evidence type="ECO:0000313" key="1">
    <source>
        <dbReference type="EMBL" id="KIK25625.1"/>
    </source>
</evidence>
<reference evidence="2" key="2">
    <citation type="submission" date="2015-01" db="EMBL/GenBank/DDBJ databases">
        <title>Evolutionary Origins and Diversification of the Mycorrhizal Mutualists.</title>
        <authorList>
            <consortium name="DOE Joint Genome Institute"/>
            <consortium name="Mycorrhizal Genomics Consortium"/>
            <person name="Kohler A."/>
            <person name="Kuo A."/>
            <person name="Nagy L.G."/>
            <person name="Floudas D."/>
            <person name="Copeland A."/>
            <person name="Barry K.W."/>
            <person name="Cichocki N."/>
            <person name="Veneault-Fourrey C."/>
            <person name="LaButti K."/>
            <person name="Lindquist E.A."/>
            <person name="Lipzen A."/>
            <person name="Lundell T."/>
            <person name="Morin E."/>
            <person name="Murat C."/>
            <person name="Riley R."/>
            <person name="Ohm R."/>
            <person name="Sun H."/>
            <person name="Tunlid A."/>
            <person name="Henrissat B."/>
            <person name="Grigoriev I.V."/>
            <person name="Hibbett D.S."/>
            <person name="Martin F."/>
        </authorList>
    </citation>
    <scope>NUCLEOTIDE SEQUENCE [LARGE SCALE GENOMIC DNA]</scope>
    <source>
        <strain evidence="2">441</strain>
    </source>
</reference>
<dbReference type="Proteomes" id="UP000054018">
    <property type="component" value="Unassembled WGS sequence"/>
</dbReference>
<dbReference type="HOGENOM" id="CLU_1555873_0_0_1"/>
<keyword evidence="2" id="KW-1185">Reference proteome</keyword>
<accession>A0A0C9YKW0</accession>
<proteinExistence type="predicted"/>
<dbReference type="EMBL" id="KN833706">
    <property type="protein sequence ID" value="KIK25625.1"/>
    <property type="molecule type" value="Genomic_DNA"/>
</dbReference>
<organism evidence="1 2">
    <name type="scientific">Pisolithus microcarpus 441</name>
    <dbReference type="NCBI Taxonomy" id="765257"/>
    <lineage>
        <taxon>Eukaryota</taxon>
        <taxon>Fungi</taxon>
        <taxon>Dikarya</taxon>
        <taxon>Basidiomycota</taxon>
        <taxon>Agaricomycotina</taxon>
        <taxon>Agaricomycetes</taxon>
        <taxon>Agaricomycetidae</taxon>
        <taxon>Boletales</taxon>
        <taxon>Sclerodermatineae</taxon>
        <taxon>Pisolithaceae</taxon>
        <taxon>Pisolithus</taxon>
    </lineage>
</organism>
<protein>
    <submittedName>
        <fullName evidence="1">Uncharacterized protein</fullName>
    </submittedName>
</protein>
<dbReference type="AlphaFoldDB" id="A0A0C9YKW0"/>
<evidence type="ECO:0000313" key="2">
    <source>
        <dbReference type="Proteomes" id="UP000054018"/>
    </source>
</evidence>
<reference evidence="1 2" key="1">
    <citation type="submission" date="2014-04" db="EMBL/GenBank/DDBJ databases">
        <authorList>
            <consortium name="DOE Joint Genome Institute"/>
            <person name="Kuo A."/>
            <person name="Kohler A."/>
            <person name="Costa M.D."/>
            <person name="Nagy L.G."/>
            <person name="Floudas D."/>
            <person name="Copeland A."/>
            <person name="Barry K.W."/>
            <person name="Cichocki N."/>
            <person name="Veneault-Fourrey C."/>
            <person name="LaButti K."/>
            <person name="Lindquist E.A."/>
            <person name="Lipzen A."/>
            <person name="Lundell T."/>
            <person name="Morin E."/>
            <person name="Murat C."/>
            <person name="Sun H."/>
            <person name="Tunlid A."/>
            <person name="Henrissat B."/>
            <person name="Grigoriev I.V."/>
            <person name="Hibbett D.S."/>
            <person name="Martin F."/>
            <person name="Nordberg H.P."/>
            <person name="Cantor M.N."/>
            <person name="Hua S.X."/>
        </authorList>
    </citation>
    <scope>NUCLEOTIDE SEQUENCE [LARGE SCALE GENOMIC DNA]</scope>
    <source>
        <strain evidence="1 2">441</strain>
    </source>
</reference>
<gene>
    <name evidence="1" type="ORF">PISMIDRAFT_331550</name>
</gene>
<sequence length="172" mass="19650">MDSNLKPFKCTLRRSLNVHIVPTMALGGQRRGLIHKLHYFRKHTVTLLASRDTWCWLSVETCPHELVTISFSSYDPPPMSIPTPRLKTPISQAVTLEFDAIRVPVITVLRIQTPVEVSDGNAAPIWYNKIKYVSGHWSVLRVIEFILIIQSGIVERMCGKSMLMRIFVKTHL</sequence>